<feature type="compositionally biased region" description="Basic and acidic residues" evidence="1">
    <location>
        <begin position="226"/>
        <end position="244"/>
    </location>
</feature>
<sequence length="298" mass="33687">MVEYLTLRVYFDEAYFFISKCTTSTTVGDYCRQLELEYSVLFGENVTLFGLQNAQHCDLLPTDAVGDVLQANEAIFPIRSILTCTTNRLNIQLLAIPQLSQFDALQPKEHQYKHHNPNRCKPYCQPLAPFGKCNDVCPSCGEVKAYLATTDNFCTPFCYSSEIRKQKSQGQDFCSICLGRLRQGKYIPNCMHQCVVCHRPWLILNRAGVCRTCHCVITGSSSKLGSKKDRARLERNRGDRRDEKASFKPDPIVVVGEAAIDPFTVQAVRESRQLGIEIAREGCTRGYGEMNKVLERGF</sequence>
<dbReference type="OrthoDB" id="10248656at2759"/>
<reference evidence="2 3" key="1">
    <citation type="submission" date="2019-05" db="EMBL/GenBank/DDBJ databases">
        <title>The compact genome of Giardia muris reveals important steps in the evolution of intestinal protozoan parasites.</title>
        <authorList>
            <person name="Xu F."/>
            <person name="Jimenez-Gonzalez A."/>
            <person name="Einarsson E."/>
            <person name="Astvaldsson A."/>
            <person name="Peirasmaki D."/>
            <person name="Eckmann L."/>
            <person name="Andersson J.O."/>
            <person name="Svard S.G."/>
            <person name="Jerlstrom-Hultqvist J."/>
        </authorList>
    </citation>
    <scope>NUCLEOTIDE SEQUENCE [LARGE SCALE GENOMIC DNA]</scope>
    <source>
        <strain evidence="2 3">Roberts-Thomson</strain>
    </source>
</reference>
<protein>
    <submittedName>
        <fullName evidence="2">Uncharacterized protein</fullName>
    </submittedName>
</protein>
<name>A0A4Z1T087_GIAMU</name>
<proteinExistence type="predicted"/>
<evidence type="ECO:0000313" key="2">
    <source>
        <dbReference type="EMBL" id="TNJ30395.1"/>
    </source>
</evidence>
<gene>
    <name evidence="2" type="ORF">GMRT_16112</name>
</gene>
<organism evidence="2 3">
    <name type="scientific">Giardia muris</name>
    <dbReference type="NCBI Taxonomy" id="5742"/>
    <lineage>
        <taxon>Eukaryota</taxon>
        <taxon>Metamonada</taxon>
        <taxon>Diplomonadida</taxon>
        <taxon>Hexamitidae</taxon>
        <taxon>Giardiinae</taxon>
        <taxon>Giardia</taxon>
    </lineage>
</organism>
<dbReference type="AlphaFoldDB" id="A0A4Z1T087"/>
<dbReference type="VEuPathDB" id="GiardiaDB:GMRT_16112"/>
<evidence type="ECO:0000313" key="3">
    <source>
        <dbReference type="Proteomes" id="UP000315496"/>
    </source>
</evidence>
<feature type="region of interest" description="Disordered" evidence="1">
    <location>
        <begin position="221"/>
        <end position="244"/>
    </location>
</feature>
<accession>A0A4Z1T087</accession>
<dbReference type="Proteomes" id="UP000315496">
    <property type="component" value="Chromosome 1"/>
</dbReference>
<evidence type="ECO:0000256" key="1">
    <source>
        <dbReference type="SAM" id="MobiDB-lite"/>
    </source>
</evidence>
<comment type="caution">
    <text evidence="2">The sequence shown here is derived from an EMBL/GenBank/DDBJ whole genome shotgun (WGS) entry which is preliminary data.</text>
</comment>
<keyword evidence="3" id="KW-1185">Reference proteome</keyword>
<dbReference type="EMBL" id="VDLU01000001">
    <property type="protein sequence ID" value="TNJ30395.1"/>
    <property type="molecule type" value="Genomic_DNA"/>
</dbReference>